<keyword evidence="4 5" id="KW-0287">Flowering</keyword>
<dbReference type="GeneID" id="109005680"/>
<dbReference type="Proteomes" id="UP000235220">
    <property type="component" value="Chromosome 11"/>
</dbReference>
<keyword evidence="2 5" id="KW-0217">Developmental protein</keyword>
<dbReference type="GO" id="GO:0009908">
    <property type="term" value="P:flower development"/>
    <property type="evidence" value="ECO:0007669"/>
    <property type="project" value="UniProtKB-KW"/>
</dbReference>
<gene>
    <name evidence="8" type="primary">LOC109005680</name>
</gene>
<feature type="region of interest" description="Disordered" evidence="6">
    <location>
        <begin position="465"/>
        <end position="515"/>
    </location>
</feature>
<dbReference type="OrthoDB" id="1166041at2759"/>
<dbReference type="KEGG" id="jre:109005680"/>
<proteinExistence type="inferred from homology"/>
<feature type="compositionally biased region" description="Polar residues" evidence="6">
    <location>
        <begin position="484"/>
        <end position="505"/>
    </location>
</feature>
<accession>A0A2I4G8M8</accession>
<reference evidence="8" key="1">
    <citation type="submission" date="2025-08" db="UniProtKB">
        <authorList>
            <consortium name="RefSeq"/>
        </authorList>
    </citation>
    <scope>IDENTIFICATION</scope>
    <source>
        <tissue evidence="8">Leaves</tissue>
    </source>
</reference>
<evidence type="ECO:0000256" key="4">
    <source>
        <dbReference type="ARBA" id="ARBA00023089"/>
    </source>
</evidence>
<evidence type="ECO:0000256" key="5">
    <source>
        <dbReference type="RuleBase" id="RU364012"/>
    </source>
</evidence>
<dbReference type="AlphaFoldDB" id="A0A2I4G8M8"/>
<evidence type="ECO:0000256" key="2">
    <source>
        <dbReference type="ARBA" id="ARBA00022473"/>
    </source>
</evidence>
<dbReference type="RefSeq" id="XP_018840257.2">
    <property type="nucleotide sequence ID" value="XM_018984712.2"/>
</dbReference>
<dbReference type="PANTHER" id="PTHR31791:SF32">
    <property type="entry name" value="FRIGIDA-LIKE PROTEIN"/>
    <property type="match status" value="1"/>
</dbReference>
<evidence type="ECO:0000313" key="7">
    <source>
        <dbReference type="Proteomes" id="UP000235220"/>
    </source>
</evidence>
<organism evidence="7 8">
    <name type="scientific">Juglans regia</name>
    <name type="common">English walnut</name>
    <dbReference type="NCBI Taxonomy" id="51240"/>
    <lineage>
        <taxon>Eukaryota</taxon>
        <taxon>Viridiplantae</taxon>
        <taxon>Streptophyta</taxon>
        <taxon>Embryophyta</taxon>
        <taxon>Tracheophyta</taxon>
        <taxon>Spermatophyta</taxon>
        <taxon>Magnoliopsida</taxon>
        <taxon>eudicotyledons</taxon>
        <taxon>Gunneridae</taxon>
        <taxon>Pentapetalae</taxon>
        <taxon>rosids</taxon>
        <taxon>fabids</taxon>
        <taxon>Fagales</taxon>
        <taxon>Juglandaceae</taxon>
        <taxon>Juglans</taxon>
    </lineage>
</organism>
<feature type="compositionally biased region" description="Basic and acidic residues" evidence="6">
    <location>
        <begin position="465"/>
        <end position="474"/>
    </location>
</feature>
<evidence type="ECO:0000256" key="6">
    <source>
        <dbReference type="SAM" id="MobiDB-lite"/>
    </source>
</evidence>
<evidence type="ECO:0000313" key="8">
    <source>
        <dbReference type="RefSeq" id="XP_018840257.2"/>
    </source>
</evidence>
<name>A0A2I4G8M8_JUGRE</name>
<keyword evidence="3 5" id="KW-0221">Differentiation</keyword>
<dbReference type="Pfam" id="PF07899">
    <property type="entry name" value="Frigida"/>
    <property type="match status" value="1"/>
</dbReference>
<dbReference type="InParanoid" id="A0A2I4G8M8"/>
<evidence type="ECO:0000256" key="1">
    <source>
        <dbReference type="ARBA" id="ARBA00008956"/>
    </source>
</evidence>
<protein>
    <recommendedName>
        <fullName evidence="5">FRIGIDA-like protein</fullName>
    </recommendedName>
</protein>
<evidence type="ECO:0000256" key="3">
    <source>
        <dbReference type="ARBA" id="ARBA00022782"/>
    </source>
</evidence>
<keyword evidence="7" id="KW-1185">Reference proteome</keyword>
<comment type="similarity">
    <text evidence="1 5">Belongs to the Frigida family.</text>
</comment>
<sequence length="722" mass="79888">MDFSSRYSNLSLPSEIPFPVSILLRGLSVTEMSSPLGGVSADVQPADLKKPNLRKAFNLLKTHAAAVANFTLQWQDLEDHFHSIHESIEAKLQQLQSNQNQIASALQSQAKSPDVKFDSADTQFTPTLQSQDKCKEIQFTSKETQLVPPIQSQFDSNETESVPALKSETKSKETQVTTLQNQMKKEESLPENASFNGIPIYDGKELLLYVNEHLKDLASLRNDICNALKLSVDSGKLVLEAMKWFYLPELKKGDMNIEVSTRRKNCVLLLEELMKVRPLIKADVSEEAVKLALEWKANIRFAANSSLEVYGFLLLLGAFGLMSEFDGDEVLKLFDSVKQRKQAPELFRALGFADDASDFIQKLILQNKRLDAVRFIHAFELVDEFPPVPLLKAHLKDTKKFARMGCKGKKSLKAQDEATGKEIAAIKAVIRCVNDYNLGSQYSPDNLRNRIQQLRKTRKEKALQLRMPSKEREVTATASGPKDQVQQWGANKRTSPKRQAQSNQQNRKKHPRKDALHASENEGFSTHLVQPSYHQPAGFFVSQGAEFYGMATAAPIPNVPVGANSAIHTRQPTHHHQHPESSLTGQDVRYLAPSAGMYSAPSAGMYSLSRSSPDSPIASLSAGRYGFLHSGSVNQHRSSPTGPYGLLVKSTAERYGMGSAGVTSFAGQYGTSTANGSSTGRIGSAGFHSSMRIAPESSPDRSILYYTGNPSRIPNYYDRYAS</sequence>
<dbReference type="PANTHER" id="PTHR31791">
    <property type="entry name" value="FRIGIDA-LIKE PROTEIN 3-RELATED"/>
    <property type="match status" value="1"/>
</dbReference>
<dbReference type="InterPro" id="IPR012474">
    <property type="entry name" value="Frigida"/>
</dbReference>
<dbReference type="GO" id="GO:0030154">
    <property type="term" value="P:cell differentiation"/>
    <property type="evidence" value="ECO:0007669"/>
    <property type="project" value="UniProtKB-KW"/>
</dbReference>
<dbReference type="STRING" id="51240.A0A2I4G8M8"/>